<evidence type="ECO:0000313" key="2">
    <source>
        <dbReference type="Proteomes" id="UP000218554"/>
    </source>
</evidence>
<reference evidence="2" key="1">
    <citation type="submission" date="2015-05" db="EMBL/GenBank/DDBJ databases">
        <title>Draft genome sequencing of a biphenyl-degrading bacterium, Pseudomonas balearica KF707 (=NBRC110670).</title>
        <authorList>
            <person name="Kimura N."/>
            <person name="Hirose J."/>
            <person name="Watanabe T."/>
            <person name="Suenaga H."/>
            <person name="Fujihara H."/>
            <person name="Noguchi M."/>
            <person name="Hashimoto M."/>
            <person name="Shimodaira J."/>
            <person name="Tsuchikane K."/>
            <person name="Hosoyama A."/>
            <person name="Yamazoe A."/>
            <person name="Fujita N."/>
            <person name="Furukawa K."/>
        </authorList>
    </citation>
    <scope>NUCLEOTIDE SEQUENCE [LARGE SCALE GENOMIC DNA]</scope>
    <source>
        <strain evidence="2">DSM 10086 / NBRC 110670 / KF707</strain>
    </source>
</reference>
<proteinExistence type="predicted"/>
<dbReference type="AlphaFoldDB" id="A0AAD1BWH0"/>
<dbReference type="KEGG" id="pfuw:KF707C_11680"/>
<keyword evidence="2" id="KW-1185">Reference proteome</keyword>
<reference evidence="1 2" key="2">
    <citation type="journal article" date="2017" name="Int. J. Syst. Evol. Microbiol.">
        <title>Pseudomonas furukawaii sp. nov., a polychlorinated biphenyl-degrading bacterium isolated from biphenyl-contaminated soil in Japan.</title>
        <authorList>
            <person name="Kimura N."/>
            <person name="Watanabe T."/>
            <person name="Suenaga H."/>
            <person name="Fujihara H."/>
            <person name="Futagami T."/>
            <person name="Goto M."/>
            <person name="Hanada S."/>
            <person name="Hirose J."/>
        </authorList>
    </citation>
    <scope>NUCLEOTIDE SEQUENCE [LARGE SCALE GENOMIC DNA]</scope>
    <source>
        <strain evidence="2">DSM 10086 / NBRC 110670 / KF707</strain>
    </source>
</reference>
<accession>A0AAD1BWH0</accession>
<dbReference type="Proteomes" id="UP000218554">
    <property type="component" value="Chromosome"/>
</dbReference>
<protein>
    <submittedName>
        <fullName evidence="1">Uncharacterized protein</fullName>
    </submittedName>
</protein>
<organism evidence="1 2">
    <name type="scientific">Metapseudomonas furukawaii</name>
    <name type="common">Pseudomonas furukawaii</name>
    <dbReference type="NCBI Taxonomy" id="1149133"/>
    <lineage>
        <taxon>Bacteria</taxon>
        <taxon>Pseudomonadati</taxon>
        <taxon>Pseudomonadota</taxon>
        <taxon>Gammaproteobacteria</taxon>
        <taxon>Pseudomonadales</taxon>
        <taxon>Pseudomonadaceae</taxon>
        <taxon>Metapseudomonas</taxon>
    </lineage>
</organism>
<sequence length="52" mass="5433">MKRLQGVALSCFYHGVALGLAGHSAVCQAQGGVECGGLTMWSRQAGNIVRKD</sequence>
<evidence type="ECO:0000313" key="1">
    <source>
        <dbReference type="EMBL" id="BAU72856.1"/>
    </source>
</evidence>
<gene>
    <name evidence="1" type="ORF">KF707C_11680</name>
</gene>
<dbReference type="EMBL" id="AP014862">
    <property type="protein sequence ID" value="BAU72856.1"/>
    <property type="molecule type" value="Genomic_DNA"/>
</dbReference>
<name>A0AAD1BWH0_METFU</name>